<keyword evidence="2" id="KW-0648">Protein biosynthesis</keyword>
<name>A0ABN6I5H2_9HELI</name>
<evidence type="ECO:0000313" key="5">
    <source>
        <dbReference type="EMBL" id="BCZ18801.1"/>
    </source>
</evidence>
<dbReference type="InterPro" id="IPR005225">
    <property type="entry name" value="Small_GTP-bd"/>
</dbReference>
<dbReference type="NCBIfam" id="TIGR00231">
    <property type="entry name" value="small_GTP"/>
    <property type="match status" value="1"/>
</dbReference>
<gene>
    <name evidence="5" type="ORF">NHP190012_04430</name>
</gene>
<dbReference type="PANTHER" id="PTHR42854">
    <property type="entry name" value="EUKARYOTIC TRANSLATION INITIATION FACTOR 2 SUBUNIT 3 FAMILY MEMBER"/>
    <property type="match status" value="1"/>
</dbReference>
<dbReference type="Proteomes" id="UP000826146">
    <property type="component" value="Chromosome"/>
</dbReference>
<evidence type="ECO:0000256" key="2">
    <source>
        <dbReference type="ARBA" id="ARBA00022917"/>
    </source>
</evidence>
<dbReference type="PROSITE" id="PS00301">
    <property type="entry name" value="G_TR_1"/>
    <property type="match status" value="1"/>
</dbReference>
<dbReference type="InterPro" id="IPR000795">
    <property type="entry name" value="T_Tr_GTP-bd_dom"/>
</dbReference>
<keyword evidence="3" id="KW-0342">GTP-binding</keyword>
<proteinExistence type="predicted"/>
<evidence type="ECO:0000313" key="6">
    <source>
        <dbReference type="Proteomes" id="UP000826146"/>
    </source>
</evidence>
<evidence type="ECO:0000256" key="1">
    <source>
        <dbReference type="ARBA" id="ARBA00022741"/>
    </source>
</evidence>
<evidence type="ECO:0000259" key="4">
    <source>
        <dbReference type="PROSITE" id="PS51722"/>
    </source>
</evidence>
<feature type="domain" description="Tr-type G" evidence="4">
    <location>
        <begin position="3"/>
        <end position="138"/>
    </location>
</feature>
<reference evidence="5 6" key="1">
    <citation type="submission" date="2021-07" db="EMBL/GenBank/DDBJ databases">
        <title>Novel Helicobacter sp. Isolated from a cat.</title>
        <authorList>
            <person name="Rimbara E."/>
            <person name="Suzuki M."/>
        </authorList>
    </citation>
    <scope>NUCLEOTIDE SEQUENCE [LARGE SCALE GENOMIC DNA]</scope>
    <source>
        <strain evidence="6">NHP19-012</strain>
    </source>
</reference>
<sequence length="138" mass="14626">MNPSYFLLGTCGHVDHGKSALIKALTGFEGDTSVHEKARGITIDLSFSHLKIAGRTLGFIDVPGHKSLVSTMVGGSFGFDAGLFVVDANEGVKEQSLEHALVLSLLKIPCILVLSKADKCQDIEASKEAICAALKPYP</sequence>
<dbReference type="EMBL" id="AP024819">
    <property type="protein sequence ID" value="BCZ18801.1"/>
    <property type="molecule type" value="Genomic_DNA"/>
</dbReference>
<dbReference type="InterPro" id="IPR050543">
    <property type="entry name" value="eIF2G"/>
</dbReference>
<protein>
    <recommendedName>
        <fullName evidence="4">Tr-type G domain-containing protein</fullName>
    </recommendedName>
</protein>
<dbReference type="InterPro" id="IPR031157">
    <property type="entry name" value="G_TR_CS"/>
</dbReference>
<dbReference type="RefSeq" id="WP_260321655.1">
    <property type="nucleotide sequence ID" value="NZ_AP024819.1"/>
</dbReference>
<keyword evidence="6" id="KW-1185">Reference proteome</keyword>
<evidence type="ECO:0000256" key="3">
    <source>
        <dbReference type="ARBA" id="ARBA00023134"/>
    </source>
</evidence>
<dbReference type="PANTHER" id="PTHR42854:SF3">
    <property type="entry name" value="EUKARYOTIC TRANSLATION INITIATION FACTOR 2 SUBUNIT 3-RELATED"/>
    <property type="match status" value="1"/>
</dbReference>
<dbReference type="PROSITE" id="PS51722">
    <property type="entry name" value="G_TR_2"/>
    <property type="match status" value="1"/>
</dbReference>
<accession>A0ABN6I5H2</accession>
<dbReference type="SUPFAM" id="SSF52540">
    <property type="entry name" value="P-loop containing nucleoside triphosphate hydrolases"/>
    <property type="match status" value="1"/>
</dbReference>
<organism evidence="5 6">
    <name type="scientific">Helicobacter gastrofelis</name>
    <dbReference type="NCBI Taxonomy" id="2849642"/>
    <lineage>
        <taxon>Bacteria</taxon>
        <taxon>Pseudomonadati</taxon>
        <taxon>Campylobacterota</taxon>
        <taxon>Epsilonproteobacteria</taxon>
        <taxon>Campylobacterales</taxon>
        <taxon>Helicobacteraceae</taxon>
        <taxon>Helicobacter</taxon>
    </lineage>
</organism>
<dbReference type="Gene3D" id="3.40.50.300">
    <property type="entry name" value="P-loop containing nucleotide triphosphate hydrolases"/>
    <property type="match status" value="1"/>
</dbReference>
<dbReference type="InterPro" id="IPR027417">
    <property type="entry name" value="P-loop_NTPase"/>
</dbReference>
<keyword evidence="1" id="KW-0547">Nucleotide-binding</keyword>
<dbReference type="Pfam" id="PF00009">
    <property type="entry name" value="GTP_EFTU"/>
    <property type="match status" value="1"/>
</dbReference>